<keyword evidence="2" id="KW-1185">Reference proteome</keyword>
<organism evidence="1 2">
    <name type="scientific">Colocasia esculenta</name>
    <name type="common">Wild taro</name>
    <name type="synonym">Arum esculentum</name>
    <dbReference type="NCBI Taxonomy" id="4460"/>
    <lineage>
        <taxon>Eukaryota</taxon>
        <taxon>Viridiplantae</taxon>
        <taxon>Streptophyta</taxon>
        <taxon>Embryophyta</taxon>
        <taxon>Tracheophyta</taxon>
        <taxon>Spermatophyta</taxon>
        <taxon>Magnoliopsida</taxon>
        <taxon>Liliopsida</taxon>
        <taxon>Araceae</taxon>
        <taxon>Aroideae</taxon>
        <taxon>Colocasieae</taxon>
        <taxon>Colocasia</taxon>
    </lineage>
</organism>
<proteinExistence type="predicted"/>
<feature type="non-terminal residue" evidence="1">
    <location>
        <position position="1"/>
    </location>
</feature>
<accession>A0A843U616</accession>
<dbReference type="AlphaFoldDB" id="A0A843U616"/>
<evidence type="ECO:0000313" key="2">
    <source>
        <dbReference type="Proteomes" id="UP000652761"/>
    </source>
</evidence>
<name>A0A843U616_COLES</name>
<protein>
    <submittedName>
        <fullName evidence="1">Uncharacterized protein</fullName>
    </submittedName>
</protein>
<gene>
    <name evidence="1" type="ORF">Taro_011498</name>
</gene>
<comment type="caution">
    <text evidence="1">The sequence shown here is derived from an EMBL/GenBank/DDBJ whole genome shotgun (WGS) entry which is preliminary data.</text>
</comment>
<reference evidence="1" key="1">
    <citation type="submission" date="2017-07" db="EMBL/GenBank/DDBJ databases">
        <title>Taro Niue Genome Assembly and Annotation.</title>
        <authorList>
            <person name="Atibalentja N."/>
            <person name="Keating K."/>
            <person name="Fields C.J."/>
        </authorList>
    </citation>
    <scope>NUCLEOTIDE SEQUENCE</scope>
    <source>
        <strain evidence="1">Niue_2</strain>
        <tissue evidence="1">Leaf</tissue>
    </source>
</reference>
<dbReference type="Proteomes" id="UP000652761">
    <property type="component" value="Unassembled WGS sequence"/>
</dbReference>
<sequence>KSKNTSTAKIEKNEEAAATAAGGNINSSCKPWGCTLQWQWKLQWYYPLWGRKSGVQLHLPAKSIMKVACKGPTTLEIEVAMARVELDHT</sequence>
<feature type="non-terminal residue" evidence="1">
    <location>
        <position position="89"/>
    </location>
</feature>
<evidence type="ECO:0000313" key="1">
    <source>
        <dbReference type="EMBL" id="MQL79058.1"/>
    </source>
</evidence>
<dbReference type="EMBL" id="NMUH01000431">
    <property type="protein sequence ID" value="MQL79058.1"/>
    <property type="molecule type" value="Genomic_DNA"/>
</dbReference>